<reference evidence="16 17" key="1">
    <citation type="submission" date="2015-09" db="EMBL/GenBank/DDBJ databases">
        <title>Bacillus cereus food isolates.</title>
        <authorList>
            <person name="Boekhorst J."/>
        </authorList>
    </citation>
    <scope>NUCLEOTIDE SEQUENCE [LARGE SCALE GENOMIC DNA]</scope>
    <source>
        <strain evidence="16 17">B4082</strain>
    </source>
</reference>
<feature type="transmembrane region" description="Helical" evidence="14">
    <location>
        <begin position="12"/>
        <end position="30"/>
    </location>
</feature>
<feature type="transmembrane region" description="Helical" evidence="14">
    <location>
        <begin position="36"/>
        <end position="55"/>
    </location>
</feature>
<evidence type="ECO:0000256" key="13">
    <source>
        <dbReference type="ARBA" id="ARBA00023160"/>
    </source>
</evidence>
<dbReference type="GO" id="GO:0005506">
    <property type="term" value="F:iron ion binding"/>
    <property type="evidence" value="ECO:0007669"/>
    <property type="project" value="InterPro"/>
</dbReference>
<evidence type="ECO:0000259" key="15">
    <source>
        <dbReference type="Pfam" id="PF04116"/>
    </source>
</evidence>
<evidence type="ECO:0000256" key="2">
    <source>
        <dbReference type="ARBA" id="ARBA00004477"/>
    </source>
</evidence>
<evidence type="ECO:0000256" key="6">
    <source>
        <dbReference type="ARBA" id="ARBA00022824"/>
    </source>
</evidence>
<dbReference type="PATRIC" id="fig|1396.539.peg.4858"/>
<comment type="caution">
    <text evidence="16">The sequence shown here is derived from an EMBL/GenBank/DDBJ whole genome shotgun (WGS) entry which is preliminary data.</text>
</comment>
<name>A0A164ESY0_BACCE</name>
<dbReference type="PANTHER" id="PTHR12863">
    <property type="entry name" value="FATTY ACID HYDROXYLASE"/>
    <property type="match status" value="1"/>
</dbReference>
<keyword evidence="9 14" id="KW-1133">Transmembrane helix</keyword>
<dbReference type="GO" id="GO:0016020">
    <property type="term" value="C:membrane"/>
    <property type="evidence" value="ECO:0007669"/>
    <property type="project" value="InterPro"/>
</dbReference>
<feature type="transmembrane region" description="Helical" evidence="14">
    <location>
        <begin position="118"/>
        <end position="136"/>
    </location>
</feature>
<keyword evidence="4 14" id="KW-0812">Transmembrane</keyword>
<keyword evidence="13" id="KW-0275">Fatty acid biosynthesis</keyword>
<evidence type="ECO:0000256" key="10">
    <source>
        <dbReference type="ARBA" id="ARBA00023002"/>
    </source>
</evidence>
<evidence type="ECO:0000256" key="1">
    <source>
        <dbReference type="ARBA" id="ARBA00001947"/>
    </source>
</evidence>
<keyword evidence="11" id="KW-0443">Lipid metabolism</keyword>
<comment type="cofactor">
    <cofactor evidence="1">
        <name>Zn(2+)</name>
        <dbReference type="ChEBI" id="CHEBI:29105"/>
    </cofactor>
</comment>
<dbReference type="Pfam" id="PF04116">
    <property type="entry name" value="FA_hydroxylase"/>
    <property type="match status" value="1"/>
</dbReference>
<organism evidence="16 17">
    <name type="scientific">Bacillus cereus</name>
    <dbReference type="NCBI Taxonomy" id="1396"/>
    <lineage>
        <taxon>Bacteria</taxon>
        <taxon>Bacillati</taxon>
        <taxon>Bacillota</taxon>
        <taxon>Bacilli</taxon>
        <taxon>Bacillales</taxon>
        <taxon>Bacillaceae</taxon>
        <taxon>Bacillus</taxon>
        <taxon>Bacillus cereus group</taxon>
    </lineage>
</organism>
<evidence type="ECO:0000256" key="8">
    <source>
        <dbReference type="ARBA" id="ARBA00022833"/>
    </source>
</evidence>
<keyword evidence="12 14" id="KW-0472">Membrane</keyword>
<evidence type="ECO:0000313" key="16">
    <source>
        <dbReference type="EMBL" id="KZD34045.1"/>
    </source>
</evidence>
<evidence type="ECO:0000256" key="9">
    <source>
        <dbReference type="ARBA" id="ARBA00022989"/>
    </source>
</evidence>
<keyword evidence="5" id="KW-0479">Metal-binding</keyword>
<dbReference type="InterPro" id="IPR006694">
    <property type="entry name" value="Fatty_acid_hydroxylase"/>
</dbReference>
<dbReference type="GO" id="GO:0080132">
    <property type="term" value="F:fatty acid 2-hydroxylase activity"/>
    <property type="evidence" value="ECO:0007669"/>
    <property type="project" value="InterPro"/>
</dbReference>
<dbReference type="InterPro" id="IPR014430">
    <property type="entry name" value="Scs7"/>
</dbReference>
<evidence type="ECO:0000256" key="4">
    <source>
        <dbReference type="ARBA" id="ARBA00022692"/>
    </source>
</evidence>
<evidence type="ECO:0000256" key="14">
    <source>
        <dbReference type="SAM" id="Phobius"/>
    </source>
</evidence>
<proteinExistence type="predicted"/>
<dbReference type="EMBL" id="LJKA01000045">
    <property type="protein sequence ID" value="KZD34045.1"/>
    <property type="molecule type" value="Genomic_DNA"/>
</dbReference>
<dbReference type="RefSeq" id="WP_063223202.1">
    <property type="nucleotide sequence ID" value="NZ_JAEHBS010000032.1"/>
</dbReference>
<sequence length="210" mass="24995">MKLKYFKEYFSYPDILIMSCLFLTSFGFMILHLTSIGSWGAFIFGMIMYSLAEYATHRFIFHLKPPKNAFLLKMLKRLHYDHHTNPNELHLLFLPLWYSVPNIAISGAIFYFLSSSFVMTNAFIAGIMLFLLFYEWKHYIAHRPLQPISPWGRWMKKVHLWHHFKNENYWYGVTNPAFDFLMGTFKDQKDVAQSKTAKNLEKRGDQKIEL</sequence>
<keyword evidence="8" id="KW-0862">Zinc</keyword>
<feature type="domain" description="Fatty acid hydroxylase" evidence="15">
    <location>
        <begin position="42"/>
        <end position="184"/>
    </location>
</feature>
<keyword evidence="6" id="KW-0256">Endoplasmic reticulum</keyword>
<evidence type="ECO:0000256" key="12">
    <source>
        <dbReference type="ARBA" id="ARBA00023136"/>
    </source>
</evidence>
<dbReference type="GO" id="GO:0006633">
    <property type="term" value="P:fatty acid biosynthetic process"/>
    <property type="evidence" value="ECO:0007669"/>
    <property type="project" value="UniProtKB-KW"/>
</dbReference>
<accession>A0A164ESY0</accession>
<gene>
    <name evidence="16" type="ORF">B4082_3170</name>
</gene>
<keyword evidence="10" id="KW-0560">Oxidoreductase</keyword>
<evidence type="ECO:0000313" key="17">
    <source>
        <dbReference type="Proteomes" id="UP000076501"/>
    </source>
</evidence>
<keyword evidence="3" id="KW-0444">Lipid biosynthesis</keyword>
<dbReference type="Proteomes" id="UP000076501">
    <property type="component" value="Unassembled WGS sequence"/>
</dbReference>
<evidence type="ECO:0000256" key="5">
    <source>
        <dbReference type="ARBA" id="ARBA00022723"/>
    </source>
</evidence>
<keyword evidence="7" id="KW-0276">Fatty acid metabolism</keyword>
<dbReference type="PANTHER" id="PTHR12863:SF1">
    <property type="entry name" value="FATTY ACID 2-HYDROXYLASE"/>
    <property type="match status" value="1"/>
</dbReference>
<evidence type="ECO:0000256" key="11">
    <source>
        <dbReference type="ARBA" id="ARBA00023098"/>
    </source>
</evidence>
<dbReference type="AlphaFoldDB" id="A0A164ESY0"/>
<comment type="subcellular location">
    <subcellularLocation>
        <location evidence="2">Endoplasmic reticulum membrane</location>
        <topology evidence="2">Multi-pass membrane protein</topology>
    </subcellularLocation>
</comment>
<protein>
    <submittedName>
        <fullName evidence="16">Fatty acid hydroxylase-like protein</fullName>
    </submittedName>
</protein>
<evidence type="ECO:0000256" key="3">
    <source>
        <dbReference type="ARBA" id="ARBA00022516"/>
    </source>
</evidence>
<evidence type="ECO:0000256" key="7">
    <source>
        <dbReference type="ARBA" id="ARBA00022832"/>
    </source>
</evidence>
<feature type="transmembrane region" description="Helical" evidence="14">
    <location>
        <begin position="91"/>
        <end position="112"/>
    </location>
</feature>